<dbReference type="HOGENOM" id="CLU_084785_1_1_4"/>
<keyword evidence="6" id="KW-0143">Chaperone</keyword>
<evidence type="ECO:0000256" key="2">
    <source>
        <dbReference type="ARBA" id="ARBA00022475"/>
    </source>
</evidence>
<evidence type="ECO:0000256" key="5">
    <source>
        <dbReference type="ARBA" id="ARBA00023136"/>
    </source>
</evidence>
<keyword evidence="11" id="KW-1185">Reference proteome</keyword>
<dbReference type="InterPro" id="IPR011990">
    <property type="entry name" value="TPR-like_helical_dom_sf"/>
</dbReference>
<evidence type="ECO:0000256" key="1">
    <source>
        <dbReference type="ARBA" id="ARBA00004401"/>
    </source>
</evidence>
<keyword evidence="3" id="KW-0812">Transmembrane</keyword>
<reference evidence="10 11" key="1">
    <citation type="journal article" date="2013" name="Genome Biol. Evol.">
        <title>Genome evolution and phylogenomic analysis of candidatus kinetoplastibacterium, the betaproteobacterial endosymbionts of strigomonas and angomonas.</title>
        <authorList>
            <person name="Alves J.M."/>
            <person name="Serrano M.G."/>
            <person name="Maia da Silva F."/>
            <person name="Voegtly L.J."/>
            <person name="Matveyev A.V."/>
            <person name="Teixeira M.M."/>
            <person name="Camargo E.P."/>
            <person name="Buck G.A."/>
        </authorList>
    </citation>
    <scope>NUCLEOTIDE SEQUENCE [LARGE SCALE GENOMIC DNA]</scope>
    <source>
        <strain evidence="10 11">TCC036E</strain>
    </source>
</reference>
<sequence length="156" mass="18122">MKDFELFEQTVMTHPVDLEKIRVLLGSIKRNNINDGYSKLSSLIAANVFQEHFLFDEAKNELIWLSNVSKYNLFQYIAKLRLSNVFVNMSEYDKALECLKNPPKSFESLFDNSRGDVFFAQGKLSKAIENWKLSLNNMDKNDPLFKIIQLKIDSCN</sequence>
<dbReference type="PANTHER" id="PTHR38035:SF1">
    <property type="entry name" value="ANCILLARY SECYEG TRANSLOCON SUBUNIT"/>
    <property type="match status" value="1"/>
</dbReference>
<dbReference type="STRING" id="1208918.CDEE_0669"/>
<dbReference type="InterPro" id="IPR026039">
    <property type="entry name" value="YfgM"/>
</dbReference>
<protein>
    <recommendedName>
        <fullName evidence="8">Ancillary SecYEG translocon subunit</fullName>
    </recommendedName>
</protein>
<keyword evidence="5" id="KW-0472">Membrane</keyword>
<keyword evidence="2" id="KW-1003">Cell membrane</keyword>
<evidence type="ECO:0000259" key="9">
    <source>
        <dbReference type="Pfam" id="PF09976"/>
    </source>
</evidence>
<dbReference type="KEGG" id="kct:CDEE_0669"/>
<comment type="similarity">
    <text evidence="7">Belongs to the YfgM family.</text>
</comment>
<evidence type="ECO:0000256" key="7">
    <source>
        <dbReference type="ARBA" id="ARBA00024197"/>
    </source>
</evidence>
<accession>M1LPV4</accession>
<dbReference type="PANTHER" id="PTHR38035">
    <property type="entry name" value="UPF0070 PROTEIN YFGM"/>
    <property type="match status" value="1"/>
</dbReference>
<organism evidence="10 11">
    <name type="scientific">Candidatus Kinetoplastidibacterium crithidiae TCC036E</name>
    <dbReference type="NCBI Taxonomy" id="1208918"/>
    <lineage>
        <taxon>Bacteria</taxon>
        <taxon>Pseudomonadati</taxon>
        <taxon>Pseudomonadota</taxon>
        <taxon>Betaproteobacteria</taxon>
        <taxon>Candidatus Kinetoplastidibacterium</taxon>
    </lineage>
</organism>
<dbReference type="EMBL" id="CP003804">
    <property type="protein sequence ID" value="AGF47677.1"/>
    <property type="molecule type" value="Genomic_DNA"/>
</dbReference>
<dbReference type="Pfam" id="PF09976">
    <property type="entry name" value="TPR_21"/>
    <property type="match status" value="1"/>
</dbReference>
<dbReference type="RefSeq" id="WP_015238482.1">
    <property type="nucleotide sequence ID" value="NC_020283.1"/>
</dbReference>
<comment type="subcellular location">
    <subcellularLocation>
        <location evidence="1">Cell membrane</location>
        <topology evidence="1">Single-pass type II membrane protein</topology>
    </subcellularLocation>
</comment>
<dbReference type="GO" id="GO:0044877">
    <property type="term" value="F:protein-containing complex binding"/>
    <property type="evidence" value="ECO:0007669"/>
    <property type="project" value="InterPro"/>
</dbReference>
<evidence type="ECO:0000256" key="6">
    <source>
        <dbReference type="ARBA" id="ARBA00023186"/>
    </source>
</evidence>
<evidence type="ECO:0000256" key="4">
    <source>
        <dbReference type="ARBA" id="ARBA00022989"/>
    </source>
</evidence>
<name>M1LPV4_9PROT</name>
<keyword evidence="4" id="KW-1133">Transmembrane helix</keyword>
<evidence type="ECO:0000256" key="3">
    <source>
        <dbReference type="ARBA" id="ARBA00022692"/>
    </source>
</evidence>
<dbReference type="InterPro" id="IPR018704">
    <property type="entry name" value="SecYEG/CpoB_TPR"/>
</dbReference>
<evidence type="ECO:0000313" key="11">
    <source>
        <dbReference type="Proteomes" id="UP000011686"/>
    </source>
</evidence>
<dbReference type="AlphaFoldDB" id="M1LPV4"/>
<dbReference type="PATRIC" id="fig|1208918.3.peg.377"/>
<dbReference type="Proteomes" id="UP000011686">
    <property type="component" value="Chromosome"/>
</dbReference>
<dbReference type="SUPFAM" id="SSF48452">
    <property type="entry name" value="TPR-like"/>
    <property type="match status" value="1"/>
</dbReference>
<proteinExistence type="inferred from homology"/>
<evidence type="ECO:0000256" key="8">
    <source>
        <dbReference type="ARBA" id="ARBA00024235"/>
    </source>
</evidence>
<evidence type="ECO:0000313" key="10">
    <source>
        <dbReference type="EMBL" id="AGF47677.1"/>
    </source>
</evidence>
<feature type="domain" description="Ancillary SecYEG translocon subunit/Cell division coordinator CpoB TPR" evidence="9">
    <location>
        <begin position="13"/>
        <end position="154"/>
    </location>
</feature>
<dbReference type="GO" id="GO:0005886">
    <property type="term" value="C:plasma membrane"/>
    <property type="evidence" value="ECO:0007669"/>
    <property type="project" value="UniProtKB-SubCell"/>
</dbReference>
<gene>
    <name evidence="10" type="ORF">CDEE_0669</name>
</gene>
<dbReference type="eggNOG" id="COG2976">
    <property type="taxonomic scope" value="Bacteria"/>
</dbReference>